<name>A0ABP3V6M8_9BURK</name>
<protein>
    <recommendedName>
        <fullName evidence="3">Secreted protein</fullName>
    </recommendedName>
</protein>
<dbReference type="Proteomes" id="UP001500279">
    <property type="component" value="Unassembled WGS sequence"/>
</dbReference>
<dbReference type="EMBL" id="BAAAEW010000007">
    <property type="protein sequence ID" value="GAA0747765.1"/>
    <property type="molecule type" value="Genomic_DNA"/>
</dbReference>
<sequence length="82" mass="8829">MRFEVLAVVARDALVLAEDVGLKLDRACLAHAGHRNACRAGPEVQVAVARVDLHVGMLVLAAVRVDMRVPRPFSHHTGRAGL</sequence>
<gene>
    <name evidence="1" type="ORF">GCM10009107_16590</name>
</gene>
<proteinExistence type="predicted"/>
<evidence type="ECO:0000313" key="2">
    <source>
        <dbReference type="Proteomes" id="UP001500279"/>
    </source>
</evidence>
<organism evidence="1 2">
    <name type="scientific">Ideonella azotifigens</name>
    <dbReference type="NCBI Taxonomy" id="513160"/>
    <lineage>
        <taxon>Bacteria</taxon>
        <taxon>Pseudomonadati</taxon>
        <taxon>Pseudomonadota</taxon>
        <taxon>Betaproteobacteria</taxon>
        <taxon>Burkholderiales</taxon>
        <taxon>Sphaerotilaceae</taxon>
        <taxon>Ideonella</taxon>
    </lineage>
</organism>
<evidence type="ECO:0008006" key="3">
    <source>
        <dbReference type="Google" id="ProtNLM"/>
    </source>
</evidence>
<comment type="caution">
    <text evidence="1">The sequence shown here is derived from an EMBL/GenBank/DDBJ whole genome shotgun (WGS) entry which is preliminary data.</text>
</comment>
<reference evidence="2" key="1">
    <citation type="journal article" date="2019" name="Int. J. Syst. Evol. Microbiol.">
        <title>The Global Catalogue of Microorganisms (GCM) 10K type strain sequencing project: providing services to taxonomists for standard genome sequencing and annotation.</title>
        <authorList>
            <consortium name="The Broad Institute Genomics Platform"/>
            <consortium name="The Broad Institute Genome Sequencing Center for Infectious Disease"/>
            <person name="Wu L."/>
            <person name="Ma J."/>
        </authorList>
    </citation>
    <scope>NUCLEOTIDE SEQUENCE [LARGE SCALE GENOMIC DNA]</scope>
    <source>
        <strain evidence="2">JCM 15503</strain>
    </source>
</reference>
<keyword evidence="2" id="KW-1185">Reference proteome</keyword>
<accession>A0ABP3V6M8</accession>
<evidence type="ECO:0000313" key="1">
    <source>
        <dbReference type="EMBL" id="GAA0747765.1"/>
    </source>
</evidence>